<dbReference type="AlphaFoldDB" id="A0AA41W5A9"/>
<dbReference type="NCBIfam" id="TIGR03317">
    <property type="entry name" value="ygfZ_signature"/>
    <property type="match status" value="1"/>
</dbReference>
<dbReference type="EMBL" id="JAMQGP010000001">
    <property type="protein sequence ID" value="MCM2678812.1"/>
    <property type="molecule type" value="Genomic_DNA"/>
</dbReference>
<gene>
    <name evidence="2" type="ORF">NAF29_03870</name>
</gene>
<comment type="caution">
    <text evidence="2">The sequence shown here is derived from an EMBL/GenBank/DDBJ whole genome shotgun (WGS) entry which is preliminary data.</text>
</comment>
<dbReference type="PANTHER" id="PTHR22602">
    <property type="entry name" value="TRANSFERASE CAF17, MITOCHONDRIAL-RELATED"/>
    <property type="match status" value="1"/>
</dbReference>
<dbReference type="InterPro" id="IPR029043">
    <property type="entry name" value="GcvT/YgfZ_C"/>
</dbReference>
<protein>
    <recommendedName>
        <fullName evidence="1">tRNA-modifying protein YgfZ-like beta-barrel domain-containing protein</fullName>
    </recommendedName>
</protein>
<name>A0AA41W5A9_9GAMM</name>
<dbReference type="InterPro" id="IPR048451">
    <property type="entry name" value="YgfZ_barrel"/>
</dbReference>
<keyword evidence="3" id="KW-1185">Reference proteome</keyword>
<evidence type="ECO:0000313" key="3">
    <source>
        <dbReference type="Proteomes" id="UP001165393"/>
    </source>
</evidence>
<feature type="domain" description="tRNA-modifying protein YgfZ-like beta-barrel" evidence="1">
    <location>
        <begin position="197"/>
        <end position="261"/>
    </location>
</feature>
<dbReference type="Proteomes" id="UP001165393">
    <property type="component" value="Unassembled WGS sequence"/>
</dbReference>
<dbReference type="Gene3D" id="2.40.30.160">
    <property type="match status" value="1"/>
</dbReference>
<organism evidence="2 3">
    <name type="scientific">Echinimonas agarilytica</name>
    <dbReference type="NCBI Taxonomy" id="1215918"/>
    <lineage>
        <taxon>Bacteria</taxon>
        <taxon>Pseudomonadati</taxon>
        <taxon>Pseudomonadota</taxon>
        <taxon>Gammaproteobacteria</taxon>
        <taxon>Alteromonadales</taxon>
        <taxon>Echinimonadaceae</taxon>
        <taxon>Echinimonas</taxon>
    </lineage>
</organism>
<evidence type="ECO:0000259" key="1">
    <source>
        <dbReference type="Pfam" id="PF21130"/>
    </source>
</evidence>
<accession>A0AA41W5A9</accession>
<dbReference type="Gene3D" id="3.30.70.1400">
    <property type="entry name" value="Aminomethyltransferase beta-barrel domains"/>
    <property type="match status" value="1"/>
</dbReference>
<dbReference type="InterPro" id="IPR045179">
    <property type="entry name" value="YgfZ/GcvT"/>
</dbReference>
<dbReference type="GO" id="GO:0016226">
    <property type="term" value="P:iron-sulfur cluster assembly"/>
    <property type="evidence" value="ECO:0007669"/>
    <property type="project" value="TreeGrafter"/>
</dbReference>
<dbReference type="SUPFAM" id="SSF103025">
    <property type="entry name" value="Folate-binding domain"/>
    <property type="match status" value="1"/>
</dbReference>
<sequence length="282" mass="31011">MSQLYSLPEYGVIEISGDDRISYLQGQFTCDMTQLAELGSLAGCHCDAKGKMWSNFVLSQDSDRILMVLRKSILAPCLAALQKFAVFAKAEIKDVSDDWQVSGSLSPIDLAGAIQIPTVENCALILTSDFIATEVNNTAWFIHHIEQVWPELEHPDMVSEFVPQMLNQADLNAVNFKKGCYIGQETIARMQYLGKQKRATFYLKGPGCNIHAGDTVEVNRNGNWRRAGQVVNAVSGEDGTQHVLAVLPADSATDEVFRAAEKVNSQLALQALPYPLSTLEQS</sequence>
<dbReference type="InterPro" id="IPR017703">
    <property type="entry name" value="YgfZ/GCV_T_CS"/>
</dbReference>
<evidence type="ECO:0000313" key="2">
    <source>
        <dbReference type="EMBL" id="MCM2678812.1"/>
    </source>
</evidence>
<dbReference type="RefSeq" id="WP_251260163.1">
    <property type="nucleotide sequence ID" value="NZ_JAMQGP010000001.1"/>
</dbReference>
<proteinExistence type="predicted"/>
<dbReference type="PANTHER" id="PTHR22602:SF0">
    <property type="entry name" value="TRANSFERASE CAF17, MITOCHONDRIAL-RELATED"/>
    <property type="match status" value="1"/>
</dbReference>
<dbReference type="SUPFAM" id="SSF101790">
    <property type="entry name" value="Aminomethyltransferase beta-barrel domain"/>
    <property type="match status" value="1"/>
</dbReference>
<reference evidence="2 3" key="1">
    <citation type="journal article" date="2013" name="Antonie Van Leeuwenhoek">
        <title>Echinimonas agarilytica gen. nov., sp. nov., a new gammaproteobacterium isolated from the sea urchin Strongylocentrotus intermedius.</title>
        <authorList>
            <person name="Nedashkovskaya O.I."/>
            <person name="Stenkova A.M."/>
            <person name="Zhukova N.V."/>
            <person name="Van Trappen S."/>
            <person name="Lee J.S."/>
            <person name="Kim S.B."/>
        </authorList>
    </citation>
    <scope>NUCLEOTIDE SEQUENCE [LARGE SCALE GENOMIC DNA]</scope>
    <source>
        <strain evidence="2 3">KMM 6351</strain>
    </source>
</reference>
<dbReference type="Pfam" id="PF21130">
    <property type="entry name" value="YgfZ_barrel"/>
    <property type="match status" value="1"/>
</dbReference>